<organism evidence="2 3">
    <name type="scientific">Maritimibacter alkaliphilus HTCC2654</name>
    <dbReference type="NCBI Taxonomy" id="314271"/>
    <lineage>
        <taxon>Bacteria</taxon>
        <taxon>Pseudomonadati</taxon>
        <taxon>Pseudomonadota</taxon>
        <taxon>Alphaproteobacteria</taxon>
        <taxon>Rhodobacterales</taxon>
        <taxon>Roseobacteraceae</taxon>
        <taxon>Maritimibacter</taxon>
    </lineage>
</organism>
<dbReference type="CDD" id="cd07247">
    <property type="entry name" value="SgaA_N_like"/>
    <property type="match status" value="1"/>
</dbReference>
<dbReference type="eggNOG" id="COG3324">
    <property type="taxonomic scope" value="Bacteria"/>
</dbReference>
<gene>
    <name evidence="2" type="ORF">RB2654_10339</name>
</gene>
<evidence type="ECO:0000259" key="1">
    <source>
        <dbReference type="PROSITE" id="PS51819"/>
    </source>
</evidence>
<dbReference type="OrthoDB" id="9793039at2"/>
<dbReference type="SUPFAM" id="SSF54593">
    <property type="entry name" value="Glyoxalase/Bleomycin resistance protein/Dihydroxybiphenyl dioxygenase"/>
    <property type="match status" value="1"/>
</dbReference>
<dbReference type="HOGENOM" id="CLU_127592_0_0_5"/>
<dbReference type="PROSITE" id="PS51819">
    <property type="entry name" value="VOC"/>
    <property type="match status" value="1"/>
</dbReference>
<reference evidence="2 3" key="1">
    <citation type="journal article" date="2010" name="J. Bacteriol.">
        <title>Genome sequences of Pelagibaca bermudensis HTCC2601T and Maritimibacter alkaliphilus HTCC2654T, the type strains of two marine Roseobacter genera.</title>
        <authorList>
            <person name="Thrash J.C."/>
            <person name="Cho J.C."/>
            <person name="Ferriera S."/>
            <person name="Johnson J."/>
            <person name="Vergin K.L."/>
            <person name="Giovannoni S.J."/>
        </authorList>
    </citation>
    <scope>NUCLEOTIDE SEQUENCE [LARGE SCALE GENOMIC DNA]</scope>
    <source>
        <strain evidence="2 3">HTCC2654</strain>
    </source>
</reference>
<sequence>MTTQPIVVWAEIPVKDLKTSISFYDSVFGYRTEIDSSAPFAVLNGSTAGVGANLFQSDDTGTRGNVIHFAVDGTCEAAADRVRSAGGQVLGEAVEIPAGRFIMALDLDGNQIGLFQPHAA</sequence>
<keyword evidence="3" id="KW-1185">Reference proteome</keyword>
<dbReference type="Proteomes" id="UP000002931">
    <property type="component" value="Unassembled WGS sequence"/>
</dbReference>
<name>A3VEX4_9RHOB</name>
<protein>
    <submittedName>
        <fullName evidence="2">Glyoxalase family protein</fullName>
    </submittedName>
</protein>
<dbReference type="Gene3D" id="3.10.180.10">
    <property type="entry name" value="2,3-Dihydroxybiphenyl 1,2-Dioxygenase, domain 1"/>
    <property type="match status" value="1"/>
</dbReference>
<dbReference type="PANTHER" id="PTHR33993">
    <property type="entry name" value="GLYOXALASE-RELATED"/>
    <property type="match status" value="1"/>
</dbReference>
<evidence type="ECO:0000313" key="2">
    <source>
        <dbReference type="EMBL" id="EAQ13462.1"/>
    </source>
</evidence>
<dbReference type="Pfam" id="PF00903">
    <property type="entry name" value="Glyoxalase"/>
    <property type="match status" value="1"/>
</dbReference>
<feature type="domain" description="VOC" evidence="1">
    <location>
        <begin position="6"/>
        <end position="117"/>
    </location>
</feature>
<dbReference type="RefSeq" id="WP_008331246.1">
    <property type="nucleotide sequence ID" value="NZ_CH902578.1"/>
</dbReference>
<dbReference type="AlphaFoldDB" id="A3VEX4"/>
<dbReference type="InterPro" id="IPR004360">
    <property type="entry name" value="Glyas_Fos-R_dOase_dom"/>
</dbReference>
<dbReference type="PANTHER" id="PTHR33993:SF2">
    <property type="entry name" value="VOC DOMAIN-CONTAINING PROTEIN"/>
    <property type="match status" value="1"/>
</dbReference>
<dbReference type="InterPro" id="IPR037523">
    <property type="entry name" value="VOC_core"/>
</dbReference>
<comment type="caution">
    <text evidence="2">The sequence shown here is derived from an EMBL/GenBank/DDBJ whole genome shotgun (WGS) entry which is preliminary data.</text>
</comment>
<dbReference type="STRING" id="314271.RB2654_10339"/>
<dbReference type="InterPro" id="IPR052164">
    <property type="entry name" value="Anthracycline_SecMetBiosynth"/>
</dbReference>
<evidence type="ECO:0000313" key="3">
    <source>
        <dbReference type="Proteomes" id="UP000002931"/>
    </source>
</evidence>
<dbReference type="InterPro" id="IPR029068">
    <property type="entry name" value="Glyas_Bleomycin-R_OHBP_Dase"/>
</dbReference>
<proteinExistence type="predicted"/>
<dbReference type="EMBL" id="AAMT01000005">
    <property type="protein sequence ID" value="EAQ13462.1"/>
    <property type="molecule type" value="Genomic_DNA"/>
</dbReference>
<accession>A3VEX4</accession>